<reference evidence="1" key="1">
    <citation type="submission" date="2023-03" db="UniProtKB">
        <authorList>
            <consortium name="EnsemblPlants"/>
        </authorList>
    </citation>
    <scope>IDENTIFICATION</scope>
</reference>
<accession>A0A9I9E2X4</accession>
<dbReference type="AlphaFoldDB" id="A0A9I9E2X4"/>
<name>A0A9I9E2X4_CUCME</name>
<organism evidence="1">
    <name type="scientific">Cucumis melo</name>
    <name type="common">Muskmelon</name>
    <dbReference type="NCBI Taxonomy" id="3656"/>
    <lineage>
        <taxon>Eukaryota</taxon>
        <taxon>Viridiplantae</taxon>
        <taxon>Streptophyta</taxon>
        <taxon>Embryophyta</taxon>
        <taxon>Tracheophyta</taxon>
        <taxon>Spermatophyta</taxon>
        <taxon>Magnoliopsida</taxon>
        <taxon>eudicotyledons</taxon>
        <taxon>Gunneridae</taxon>
        <taxon>Pentapetalae</taxon>
        <taxon>rosids</taxon>
        <taxon>fabids</taxon>
        <taxon>Cucurbitales</taxon>
        <taxon>Cucurbitaceae</taxon>
        <taxon>Benincaseae</taxon>
        <taxon>Cucumis</taxon>
    </lineage>
</organism>
<sequence length="36" mass="4598">MVLRVLWHYSTEESWVNSILQQRGFRRRRFRQFDTV</sequence>
<dbReference type="EnsemblPlants" id="MELO3C027892.2.1">
    <property type="protein sequence ID" value="MELO3C027892.2.1"/>
    <property type="gene ID" value="MELO3C027892.2"/>
</dbReference>
<evidence type="ECO:0000313" key="1">
    <source>
        <dbReference type="EnsemblPlants" id="MELO3C027892.2.1"/>
    </source>
</evidence>
<proteinExistence type="predicted"/>
<protein>
    <submittedName>
        <fullName evidence="1">Uncharacterized protein</fullName>
    </submittedName>
</protein>
<dbReference type="Gramene" id="MELO3C027892.2.1">
    <property type="protein sequence ID" value="MELO3C027892.2.1"/>
    <property type="gene ID" value="MELO3C027892.2"/>
</dbReference>